<evidence type="ECO:0000256" key="1">
    <source>
        <dbReference type="ARBA" id="ARBA00005417"/>
    </source>
</evidence>
<evidence type="ECO:0000256" key="4">
    <source>
        <dbReference type="ARBA" id="ARBA00022840"/>
    </source>
</evidence>
<dbReference type="InterPro" id="IPR050166">
    <property type="entry name" value="ABC_transporter_ATP-bind"/>
</dbReference>
<comment type="similarity">
    <text evidence="1">Belongs to the ABC transporter superfamily.</text>
</comment>
<dbReference type="GO" id="GO:0005524">
    <property type="term" value="F:ATP binding"/>
    <property type="evidence" value="ECO:0007669"/>
    <property type="project" value="UniProtKB-KW"/>
</dbReference>
<dbReference type="KEGG" id="pmul:DR93_510"/>
<name>A0A126QDZ7_PASMD</name>
<dbReference type="Gene3D" id="3.40.50.300">
    <property type="entry name" value="P-loop containing nucleotide triphosphate hydrolases"/>
    <property type="match status" value="1"/>
</dbReference>
<evidence type="ECO:0000259" key="5">
    <source>
        <dbReference type="PROSITE" id="PS50893"/>
    </source>
</evidence>
<dbReference type="SUPFAM" id="SSF52540">
    <property type="entry name" value="P-loop containing nucleoside triphosphate hydrolases"/>
    <property type="match status" value="1"/>
</dbReference>
<dbReference type="PROSITE" id="PS50893">
    <property type="entry name" value="ABC_TRANSPORTER_2"/>
    <property type="match status" value="1"/>
</dbReference>
<dbReference type="PROSITE" id="PS00211">
    <property type="entry name" value="ABC_TRANSPORTER_1"/>
    <property type="match status" value="1"/>
</dbReference>
<dbReference type="InterPro" id="IPR017871">
    <property type="entry name" value="ABC_transporter-like_CS"/>
</dbReference>
<accession>A0A126QDZ7</accession>
<evidence type="ECO:0000256" key="2">
    <source>
        <dbReference type="ARBA" id="ARBA00022448"/>
    </source>
</evidence>
<dbReference type="InterPro" id="IPR003593">
    <property type="entry name" value="AAA+_ATPase"/>
</dbReference>
<keyword evidence="3" id="KW-0547">Nucleotide-binding</keyword>
<dbReference type="SMART" id="SM00382">
    <property type="entry name" value="AAA"/>
    <property type="match status" value="1"/>
</dbReference>
<proteinExistence type="inferred from homology"/>
<sequence>MSAVEIRDLRLSYNQQPLFAGFNFVLPKGKWTTLLGASGIGKSTLVRAIAGLENHAITEGEIVLSPTQQISYMAQQDALYPWLSVLDNVQLHLHLQGKKNKQSEEKAKALLTAVKMANHWHKSCYQLSGGQRQRVALARTLMQDANTILMDEPFSALDAVTRIQLQDLACDLLKHKTVLLITHDPQEAIRLSDTIYVLKNQPARLSEPIELSSAPPRQLGQQDLWLLQEQLLAQLIEGQHEN</sequence>
<dbReference type="EMBL" id="KP660190">
    <property type="protein sequence ID" value="AMK08029.1"/>
    <property type="molecule type" value="Genomic_DNA"/>
</dbReference>
<organism evidence="6">
    <name type="scientific">Pasteurella multocida</name>
    <dbReference type="NCBI Taxonomy" id="747"/>
    <lineage>
        <taxon>Bacteria</taxon>
        <taxon>Pseudomonadati</taxon>
        <taxon>Pseudomonadota</taxon>
        <taxon>Gammaproteobacteria</taxon>
        <taxon>Pasteurellales</taxon>
        <taxon>Pasteurellaceae</taxon>
        <taxon>Pasteurella</taxon>
    </lineage>
</organism>
<dbReference type="GO" id="GO:0016887">
    <property type="term" value="F:ATP hydrolysis activity"/>
    <property type="evidence" value="ECO:0007669"/>
    <property type="project" value="InterPro"/>
</dbReference>
<dbReference type="PANTHER" id="PTHR42788">
    <property type="entry name" value="TAURINE IMPORT ATP-BINDING PROTEIN-RELATED"/>
    <property type="match status" value="1"/>
</dbReference>
<dbReference type="InterPro" id="IPR003439">
    <property type="entry name" value="ABC_transporter-like_ATP-bd"/>
</dbReference>
<dbReference type="PANTHER" id="PTHR42788:SF19">
    <property type="entry name" value="ALIPHATIC SULFONATES IMPORT ATP-BINDING PROTEIN SSUB 2"/>
    <property type="match status" value="1"/>
</dbReference>
<protein>
    <submittedName>
        <fullName evidence="6">PM1266 protein</fullName>
    </submittedName>
</protein>
<gene>
    <name evidence="6" type="primary">PM1266</name>
</gene>
<dbReference type="AlphaFoldDB" id="A0A126QDZ7"/>
<keyword evidence="2" id="KW-0813">Transport</keyword>
<evidence type="ECO:0000313" key="6">
    <source>
        <dbReference type="EMBL" id="AMK08029.1"/>
    </source>
</evidence>
<reference evidence="6" key="1">
    <citation type="submission" date="2015-01" db="EMBL/GenBank/DDBJ databases">
        <title>Draft genome sequence of Pasteurella multocida isolated from alpaca pneumonia.</title>
        <authorList>
            <person name="Maturrano L."/>
            <person name="Hurtado R."/>
            <person name="Allasi N."/>
            <person name="Juscamayta E."/>
            <person name="Fernandez D."/>
            <person name="Maximiliano J."/>
            <person name="Rimac R."/>
            <person name="Rosadio R."/>
        </authorList>
    </citation>
    <scope>NUCLEOTIDE SEQUENCE</scope>
    <source>
        <strain evidence="6">UNMSM</strain>
    </source>
</reference>
<dbReference type="PATRIC" id="fig|747.135.peg.501"/>
<keyword evidence="4" id="KW-0067">ATP-binding</keyword>
<dbReference type="RefSeq" id="WP_015702625.1">
    <property type="nucleotide sequence ID" value="NZ_AP025519.1"/>
</dbReference>
<evidence type="ECO:0000256" key="3">
    <source>
        <dbReference type="ARBA" id="ARBA00022741"/>
    </source>
</evidence>
<dbReference type="Pfam" id="PF00005">
    <property type="entry name" value="ABC_tran"/>
    <property type="match status" value="1"/>
</dbReference>
<dbReference type="InterPro" id="IPR027417">
    <property type="entry name" value="P-loop_NTPase"/>
</dbReference>
<feature type="domain" description="ABC transporter" evidence="5">
    <location>
        <begin position="4"/>
        <end position="225"/>
    </location>
</feature>